<evidence type="ECO:0000256" key="1">
    <source>
        <dbReference type="ARBA" id="ARBA00004123"/>
    </source>
</evidence>
<evidence type="ECO:0000313" key="10">
    <source>
        <dbReference type="Proteomes" id="UP000655225"/>
    </source>
</evidence>
<keyword evidence="5" id="KW-0010">Activator</keyword>
<feature type="region of interest" description="Disordered" evidence="6">
    <location>
        <begin position="1"/>
        <end position="26"/>
    </location>
</feature>
<dbReference type="GO" id="GO:0006355">
    <property type="term" value="P:regulation of DNA-templated transcription"/>
    <property type="evidence" value="ECO:0007669"/>
    <property type="project" value="InterPro"/>
</dbReference>
<feature type="region of interest" description="Disordered" evidence="6">
    <location>
        <begin position="279"/>
        <end position="299"/>
    </location>
</feature>
<feature type="compositionally biased region" description="Low complexity" evidence="6">
    <location>
        <begin position="450"/>
        <end position="463"/>
    </location>
</feature>
<feature type="domain" description="QLQ" evidence="7">
    <location>
        <begin position="168"/>
        <end position="203"/>
    </location>
</feature>
<dbReference type="EMBL" id="JABCRI010000022">
    <property type="protein sequence ID" value="KAF8379801.1"/>
    <property type="molecule type" value="Genomic_DNA"/>
</dbReference>
<keyword evidence="5" id="KW-0805">Transcription regulation</keyword>
<keyword evidence="10" id="KW-1185">Reference proteome</keyword>
<feature type="short sequence motif" description="Bipartite nuclear localization signal" evidence="4">
    <location>
        <begin position="235"/>
        <end position="245"/>
    </location>
</feature>
<dbReference type="PANTHER" id="PTHR31602">
    <property type="entry name" value="GROWTH-REGULATING FACTOR 5"/>
    <property type="match status" value="1"/>
</dbReference>
<reference evidence="9 10" key="1">
    <citation type="submission" date="2020-04" db="EMBL/GenBank/DDBJ databases">
        <title>Plant Genome Project.</title>
        <authorList>
            <person name="Zhang R.-G."/>
        </authorList>
    </citation>
    <scope>NUCLEOTIDE SEQUENCE [LARGE SCALE GENOMIC DNA]</scope>
    <source>
        <strain evidence="9">YNK0</strain>
        <tissue evidence="9">Leaf</tissue>
    </source>
</reference>
<dbReference type="AlphaFoldDB" id="A0A834YHA0"/>
<feature type="compositionally biased region" description="Basic and acidic residues" evidence="6">
    <location>
        <begin position="1"/>
        <end position="23"/>
    </location>
</feature>
<gene>
    <name evidence="9" type="ORF">HHK36_029250</name>
</gene>
<dbReference type="Pfam" id="PF08879">
    <property type="entry name" value="WRC"/>
    <property type="match status" value="1"/>
</dbReference>
<dbReference type="PROSITE" id="PS51667">
    <property type="entry name" value="WRC"/>
    <property type="match status" value="1"/>
</dbReference>
<dbReference type="PROSITE" id="PS51666">
    <property type="entry name" value="QLQ"/>
    <property type="match status" value="1"/>
</dbReference>
<name>A0A834YHA0_TETSI</name>
<feature type="domain" description="WRC" evidence="8">
    <location>
        <begin position="230"/>
        <end position="274"/>
    </location>
</feature>
<organism evidence="9 10">
    <name type="scientific">Tetracentron sinense</name>
    <name type="common">Spur-leaf</name>
    <dbReference type="NCBI Taxonomy" id="13715"/>
    <lineage>
        <taxon>Eukaryota</taxon>
        <taxon>Viridiplantae</taxon>
        <taxon>Streptophyta</taxon>
        <taxon>Embryophyta</taxon>
        <taxon>Tracheophyta</taxon>
        <taxon>Spermatophyta</taxon>
        <taxon>Magnoliopsida</taxon>
        <taxon>Trochodendrales</taxon>
        <taxon>Trochodendraceae</taxon>
        <taxon>Tetracentron</taxon>
    </lineage>
</organism>
<dbReference type="InterPro" id="IPR014978">
    <property type="entry name" value="Gln-Leu-Gln_QLQ"/>
</dbReference>
<evidence type="ECO:0000259" key="8">
    <source>
        <dbReference type="PROSITE" id="PS51667"/>
    </source>
</evidence>
<dbReference type="InterPro" id="IPR031137">
    <property type="entry name" value="GRF"/>
</dbReference>
<evidence type="ECO:0000256" key="3">
    <source>
        <dbReference type="ARBA" id="ARBA00023242"/>
    </source>
</evidence>
<dbReference type="PANTHER" id="PTHR31602:SF101">
    <property type="entry name" value="GROWTH-REGULATING FACTOR 7"/>
    <property type="match status" value="1"/>
</dbReference>
<comment type="domain">
    <text evidence="5">The QLQ domain and WRC domain may be involved in protein-protein interaction and DNA-binding, respectively.</text>
</comment>
<dbReference type="GO" id="GO:0032502">
    <property type="term" value="P:developmental process"/>
    <property type="evidence" value="ECO:0007669"/>
    <property type="project" value="InterPro"/>
</dbReference>
<dbReference type="InterPro" id="IPR014977">
    <property type="entry name" value="WRC_dom"/>
</dbReference>
<protein>
    <recommendedName>
        <fullName evidence="5">Growth-regulating factor</fullName>
    </recommendedName>
</protein>
<keyword evidence="5" id="KW-0804">Transcription</keyword>
<comment type="similarity">
    <text evidence="2 5">Belongs to the GRF family.</text>
</comment>
<comment type="function">
    <text evidence="5">Transcription activator.</text>
</comment>
<dbReference type="GO" id="GO:0005524">
    <property type="term" value="F:ATP binding"/>
    <property type="evidence" value="ECO:0007669"/>
    <property type="project" value="UniProtKB-UniRule"/>
</dbReference>
<dbReference type="OMA" id="QAMIFKY"/>
<evidence type="ECO:0000256" key="2">
    <source>
        <dbReference type="ARBA" id="ARBA00008122"/>
    </source>
</evidence>
<proteinExistence type="inferred from homology"/>
<accession>A0A834YHA0</accession>
<feature type="short sequence motif" description="Bipartite nuclear localization signal" evidence="4">
    <location>
        <begin position="263"/>
        <end position="270"/>
    </location>
</feature>
<evidence type="ECO:0000256" key="6">
    <source>
        <dbReference type="SAM" id="MobiDB-lite"/>
    </source>
</evidence>
<evidence type="ECO:0000256" key="4">
    <source>
        <dbReference type="PROSITE-ProRule" id="PRU01002"/>
    </source>
</evidence>
<dbReference type="OrthoDB" id="1937002at2759"/>
<dbReference type="Pfam" id="PF08880">
    <property type="entry name" value="QLQ"/>
    <property type="match status" value="1"/>
</dbReference>
<evidence type="ECO:0000313" key="9">
    <source>
        <dbReference type="EMBL" id="KAF8379801.1"/>
    </source>
</evidence>
<comment type="subcellular location">
    <subcellularLocation>
        <location evidence="1 4 5">Nucleus</location>
    </subcellularLocation>
</comment>
<comment type="caution">
    <text evidence="9">The sequence shown here is derived from an EMBL/GenBank/DDBJ whole genome shotgun (WGS) entry which is preliminary data.</text>
</comment>
<feature type="region of interest" description="Disordered" evidence="6">
    <location>
        <begin position="438"/>
        <end position="463"/>
    </location>
</feature>
<keyword evidence="3 4" id="KW-0539">Nucleus</keyword>
<dbReference type="GO" id="GO:0006351">
    <property type="term" value="P:DNA-templated transcription"/>
    <property type="evidence" value="ECO:0007669"/>
    <property type="project" value="UniProtKB-UniRule"/>
</dbReference>
<dbReference type="Proteomes" id="UP000655225">
    <property type="component" value="Unassembled WGS sequence"/>
</dbReference>
<sequence>MDERGGREMRTREWVRSSRRDGDGPLMTMDGKGLHCNATCSISRSRYYFYFCRAAAASASYCSVLDVSDKAARRAVGGDGLGLKLQRSESLPYKMQRPFSSSEMNGGVTVGDGPTFYNGIYEVGRSMGGTSCDVVGAGAAVVRTLQPFNTSTSAFKSPGGMATSLRFPFTSTQWKELERQAMIYNYMMASVPVPPDLLIPISRNLSDIAASHSNLGQGSCFNLRFSNSMDPEPGRCRRTDGKKWRCSRDVAVDQKYCERHTNRGRPRSRKPVEVTAEINNTTHPAPPTTPAVNTNQTSSHSLGATNCYYPPPAFLNNSESKASPFETVFSASPYKESRCLDWMMKEESNEHWQQLMQSKVGLRIGDTNCNANALFLHQHYEEPLNLNSYRNFSAGGEGPDILQQNDQCGLFLKPQLVEEAASAEQREAPRSFIDAWSTAEGDESRDTSNKSSVTSNGKLSSSSLTLSMSGCNAISEDMNPVSWITSPPGGPLAEVLRPSTATTEDAAGTNVACSTNTSKSSCGGALSLMSDGWGV</sequence>
<dbReference type="SMART" id="SM00951">
    <property type="entry name" value="QLQ"/>
    <property type="match status" value="1"/>
</dbReference>
<dbReference type="GO" id="GO:0005634">
    <property type="term" value="C:nucleus"/>
    <property type="evidence" value="ECO:0007669"/>
    <property type="project" value="UniProtKB-SubCell"/>
</dbReference>
<evidence type="ECO:0000259" key="7">
    <source>
        <dbReference type="PROSITE" id="PS51666"/>
    </source>
</evidence>
<evidence type="ECO:0000256" key="5">
    <source>
        <dbReference type="RuleBase" id="RU367127"/>
    </source>
</evidence>